<proteinExistence type="predicted"/>
<evidence type="ECO:0000313" key="2">
    <source>
        <dbReference type="EMBL" id="CRL40234.1"/>
    </source>
</evidence>
<reference evidence="3" key="1">
    <citation type="submission" date="2015-05" db="EMBL/GenBank/DDBJ databases">
        <authorList>
            <consortium name="Pathogen Informatics"/>
        </authorList>
    </citation>
    <scope>NUCLEOTIDE SEQUENCE [LARGE SCALE GENOMIC DNA]</scope>
    <source>
        <strain evidence="3">T1-815</strain>
    </source>
</reference>
<accession>A0A0M6WSH4</accession>
<sequence>MNKSRMTNAERRMYFRHKRKLYRIEQRAAKRKNKVSGQFMNRVVICMILAAFIYTVVAIIVFVRVGAEPSTLTENVFRFLSVEGGAMALIKSVKTVTKKDTGKQHENEPDDINADNNEEVQG</sequence>
<dbReference type="Proteomes" id="UP000049472">
    <property type="component" value="Unassembled WGS sequence"/>
</dbReference>
<protein>
    <recommendedName>
        <fullName evidence="4">DUF2721 domain-containing protein</fullName>
    </recommendedName>
</protein>
<feature type="compositionally biased region" description="Basic and acidic residues" evidence="1">
    <location>
        <begin position="97"/>
        <end position="107"/>
    </location>
</feature>
<dbReference type="RefSeq" id="WP_003506207.1">
    <property type="nucleotide sequence ID" value="NZ_CVRQ01000025.1"/>
</dbReference>
<evidence type="ECO:0008006" key="4">
    <source>
        <dbReference type="Google" id="ProtNLM"/>
    </source>
</evidence>
<organism evidence="2 3">
    <name type="scientific">Agathobacter rectalis</name>
    <dbReference type="NCBI Taxonomy" id="39491"/>
    <lineage>
        <taxon>Bacteria</taxon>
        <taxon>Bacillati</taxon>
        <taxon>Bacillota</taxon>
        <taxon>Clostridia</taxon>
        <taxon>Lachnospirales</taxon>
        <taxon>Lachnospiraceae</taxon>
        <taxon>Agathobacter</taxon>
    </lineage>
</organism>
<keyword evidence="3" id="KW-1185">Reference proteome</keyword>
<feature type="compositionally biased region" description="Acidic residues" evidence="1">
    <location>
        <begin position="108"/>
        <end position="122"/>
    </location>
</feature>
<dbReference type="EMBL" id="CVRQ01000025">
    <property type="protein sequence ID" value="CRL40234.1"/>
    <property type="molecule type" value="Genomic_DNA"/>
</dbReference>
<feature type="region of interest" description="Disordered" evidence="1">
    <location>
        <begin position="97"/>
        <end position="122"/>
    </location>
</feature>
<gene>
    <name evidence="2" type="ORF">T1815_22851</name>
</gene>
<dbReference type="AlphaFoldDB" id="A0A0M6WSH4"/>
<name>A0A0M6WSH4_9FIRM</name>
<evidence type="ECO:0000313" key="3">
    <source>
        <dbReference type="Proteomes" id="UP000049472"/>
    </source>
</evidence>
<evidence type="ECO:0000256" key="1">
    <source>
        <dbReference type="SAM" id="MobiDB-lite"/>
    </source>
</evidence>